<evidence type="ECO:0000256" key="3">
    <source>
        <dbReference type="ARBA" id="ARBA00022729"/>
    </source>
</evidence>
<evidence type="ECO:0000256" key="6">
    <source>
        <dbReference type="ARBA" id="ARBA00023284"/>
    </source>
</evidence>
<organism evidence="10 11">
    <name type="scientific">Thiomonas delicata</name>
    <name type="common">Thiomonas cuprina</name>
    <dbReference type="NCBI Taxonomy" id="364030"/>
    <lineage>
        <taxon>Bacteria</taxon>
        <taxon>Pseudomonadati</taxon>
        <taxon>Pseudomonadota</taxon>
        <taxon>Betaproteobacteria</taxon>
        <taxon>Burkholderiales</taxon>
        <taxon>Thiomonas</taxon>
    </lineage>
</organism>
<dbReference type="Gene3D" id="3.40.30.10">
    <property type="entry name" value="Glutaredoxin"/>
    <property type="match status" value="1"/>
</dbReference>
<keyword evidence="3 7" id="KW-0732">Signal</keyword>
<name>A0A238D1S1_THIDL</name>
<protein>
    <recommendedName>
        <fullName evidence="7">Thiol:disulfide interchange protein</fullName>
    </recommendedName>
</protein>
<evidence type="ECO:0000256" key="5">
    <source>
        <dbReference type="ARBA" id="ARBA00023157"/>
    </source>
</evidence>
<dbReference type="InterPro" id="IPR009094">
    <property type="entry name" value="DiS-bond_isomerase_DsbC/G_N_sf"/>
</dbReference>
<dbReference type="InterPro" id="IPR036249">
    <property type="entry name" value="Thioredoxin-like_sf"/>
</dbReference>
<dbReference type="GO" id="GO:0042597">
    <property type="term" value="C:periplasmic space"/>
    <property type="evidence" value="ECO:0007669"/>
    <property type="project" value="UniProtKB-SubCell"/>
</dbReference>
<dbReference type="Proteomes" id="UP000214566">
    <property type="component" value="Unassembled WGS sequence"/>
</dbReference>
<evidence type="ECO:0000256" key="1">
    <source>
        <dbReference type="ARBA" id="ARBA00004418"/>
    </source>
</evidence>
<reference evidence="10 11" key="1">
    <citation type="submission" date="2016-06" db="EMBL/GenBank/DDBJ databases">
        <authorList>
            <person name="Kjaerup R.B."/>
            <person name="Dalgaard T.S."/>
            <person name="Juul-Madsen H.R."/>
        </authorList>
    </citation>
    <scope>NUCLEOTIDE SEQUENCE [LARGE SCALE GENOMIC DNA]</scope>
    <source>
        <strain evidence="10 11">DSM 16361</strain>
    </source>
</reference>
<keyword evidence="4 7" id="KW-0574">Periplasm</keyword>
<dbReference type="SUPFAM" id="SSF54423">
    <property type="entry name" value="DsbC/DsbG N-terminal domain-like"/>
    <property type="match status" value="1"/>
</dbReference>
<keyword evidence="11" id="KW-1185">Reference proteome</keyword>
<sequence>MKFRFIAALLGLAASLVLATASQAQTTAEVRNALAKVLPNFPASAKIIKTPYAGLYEVDIGDRVFYTDASGRYLFAGEILDTKTGTNMTKERITELQKISWKDLPFKDSFKVVYGNGKRQIAVFEDPYCPYCHQLDKTLEKMSNMTVHVFLFPVIRPESPVKSREVWCAPDRSKAWQAWMNDQKDPPKAPAGCADPLKANLALGQRLGIESTPTMFLENGQRITGAVDAAEIEKRMAMK</sequence>
<comment type="subcellular location">
    <subcellularLocation>
        <location evidence="1 7">Periplasm</location>
    </subcellularLocation>
</comment>
<dbReference type="EMBL" id="FLMQ01000045">
    <property type="protein sequence ID" value="SBP87179.1"/>
    <property type="molecule type" value="Genomic_DNA"/>
</dbReference>
<evidence type="ECO:0000259" key="9">
    <source>
        <dbReference type="Pfam" id="PF13098"/>
    </source>
</evidence>
<dbReference type="AlphaFoldDB" id="A0A238D1S1"/>
<feature type="domain" description="Disulphide bond isomerase DsbC/G N-terminal" evidence="8">
    <location>
        <begin position="22"/>
        <end position="89"/>
    </location>
</feature>
<dbReference type="PANTHER" id="PTHR35272:SF3">
    <property type="entry name" value="THIOL:DISULFIDE INTERCHANGE PROTEIN DSBC"/>
    <property type="match status" value="1"/>
</dbReference>
<evidence type="ECO:0000256" key="2">
    <source>
        <dbReference type="ARBA" id="ARBA00009813"/>
    </source>
</evidence>
<comment type="function">
    <text evidence="7">Required for disulfide bond formation in some periplasmic proteins. Acts by transferring its disulfide bond to other proteins and is reduced in the process.</text>
</comment>
<dbReference type="OrthoDB" id="12976at2"/>
<gene>
    <name evidence="10" type="ORF">THIARS_50427</name>
</gene>
<keyword evidence="6 7" id="KW-0676">Redox-active center</keyword>
<feature type="chain" id="PRO_5011826343" description="Thiol:disulfide interchange protein" evidence="7">
    <location>
        <begin position="25"/>
        <end position="239"/>
    </location>
</feature>
<evidence type="ECO:0000256" key="7">
    <source>
        <dbReference type="RuleBase" id="RU364038"/>
    </source>
</evidence>
<dbReference type="Pfam" id="PF13098">
    <property type="entry name" value="Thioredoxin_2"/>
    <property type="match status" value="1"/>
</dbReference>
<dbReference type="Gene3D" id="3.10.450.70">
    <property type="entry name" value="Disulphide bond isomerase, DsbC/G, N-terminal"/>
    <property type="match status" value="1"/>
</dbReference>
<evidence type="ECO:0000256" key="4">
    <source>
        <dbReference type="ARBA" id="ARBA00022764"/>
    </source>
</evidence>
<dbReference type="InterPro" id="IPR012336">
    <property type="entry name" value="Thioredoxin-like_fold"/>
</dbReference>
<dbReference type="RefSeq" id="WP_094159544.1">
    <property type="nucleotide sequence ID" value="NZ_LT592170.1"/>
</dbReference>
<comment type="similarity">
    <text evidence="2 7">Belongs to the thioredoxin family. DsbC subfamily.</text>
</comment>
<dbReference type="SUPFAM" id="SSF52833">
    <property type="entry name" value="Thioredoxin-like"/>
    <property type="match status" value="1"/>
</dbReference>
<dbReference type="CDD" id="cd03020">
    <property type="entry name" value="DsbA_DsbC_DsbG"/>
    <property type="match status" value="1"/>
</dbReference>
<keyword evidence="5" id="KW-1015">Disulfide bond</keyword>
<dbReference type="InterPro" id="IPR018950">
    <property type="entry name" value="DiS-bond_isomerase_DsbC/G_N"/>
</dbReference>
<dbReference type="InterPro" id="IPR033954">
    <property type="entry name" value="DiS-bond_Isoase_DsbC/G"/>
</dbReference>
<dbReference type="PANTHER" id="PTHR35272">
    <property type="entry name" value="THIOL:DISULFIDE INTERCHANGE PROTEIN DSBC-RELATED"/>
    <property type="match status" value="1"/>
</dbReference>
<feature type="signal peptide" evidence="7">
    <location>
        <begin position="1"/>
        <end position="24"/>
    </location>
</feature>
<dbReference type="InterPro" id="IPR051470">
    <property type="entry name" value="Thiol:disulfide_interchange"/>
</dbReference>
<proteinExistence type="inferred from homology"/>
<dbReference type="InterPro" id="IPR017937">
    <property type="entry name" value="Thioredoxin_CS"/>
</dbReference>
<evidence type="ECO:0000313" key="10">
    <source>
        <dbReference type="EMBL" id="SBP87179.1"/>
    </source>
</evidence>
<feature type="domain" description="Thioredoxin-like fold" evidence="9">
    <location>
        <begin position="115"/>
        <end position="235"/>
    </location>
</feature>
<evidence type="ECO:0000259" key="8">
    <source>
        <dbReference type="Pfam" id="PF10411"/>
    </source>
</evidence>
<dbReference type="PROSITE" id="PS00194">
    <property type="entry name" value="THIOREDOXIN_1"/>
    <property type="match status" value="1"/>
</dbReference>
<accession>A0A238D1S1</accession>
<evidence type="ECO:0000313" key="11">
    <source>
        <dbReference type="Proteomes" id="UP000214566"/>
    </source>
</evidence>
<dbReference type="Pfam" id="PF10411">
    <property type="entry name" value="DsbC_N"/>
    <property type="match status" value="1"/>
</dbReference>